<reference evidence="2 3" key="1">
    <citation type="submission" date="2019-02" db="EMBL/GenBank/DDBJ databases">
        <title>Genome sequencing of the rare red list fungi Dentipellis fragilis.</title>
        <authorList>
            <person name="Buettner E."/>
            <person name="Kellner H."/>
        </authorList>
    </citation>
    <scope>NUCLEOTIDE SEQUENCE [LARGE SCALE GENOMIC DNA]</scope>
    <source>
        <strain evidence="2 3">DSM 105465</strain>
    </source>
</reference>
<dbReference type="EMBL" id="SEOQ01000013">
    <property type="protein sequence ID" value="TFY72482.1"/>
    <property type="molecule type" value="Genomic_DNA"/>
</dbReference>
<evidence type="ECO:0000313" key="3">
    <source>
        <dbReference type="Proteomes" id="UP000298327"/>
    </source>
</evidence>
<comment type="caution">
    <text evidence="2">The sequence shown here is derived from an EMBL/GenBank/DDBJ whole genome shotgun (WGS) entry which is preliminary data.</text>
</comment>
<keyword evidence="3" id="KW-1185">Reference proteome</keyword>
<dbReference type="OrthoDB" id="3132420at2759"/>
<dbReference type="Proteomes" id="UP000298327">
    <property type="component" value="Unassembled WGS sequence"/>
</dbReference>
<evidence type="ECO:0000259" key="1">
    <source>
        <dbReference type="Pfam" id="PF20236"/>
    </source>
</evidence>
<gene>
    <name evidence="2" type="ORF">EVG20_g531</name>
</gene>
<organism evidence="2 3">
    <name type="scientific">Dentipellis fragilis</name>
    <dbReference type="NCBI Taxonomy" id="205917"/>
    <lineage>
        <taxon>Eukaryota</taxon>
        <taxon>Fungi</taxon>
        <taxon>Dikarya</taxon>
        <taxon>Basidiomycota</taxon>
        <taxon>Agaricomycotina</taxon>
        <taxon>Agaricomycetes</taxon>
        <taxon>Russulales</taxon>
        <taxon>Hericiaceae</taxon>
        <taxon>Dentipellis</taxon>
    </lineage>
</organism>
<name>A0A4Y9ZD19_9AGAM</name>
<evidence type="ECO:0000313" key="2">
    <source>
        <dbReference type="EMBL" id="TFY72482.1"/>
    </source>
</evidence>
<accession>A0A4Y9ZD19</accession>
<dbReference type="AlphaFoldDB" id="A0A4Y9ZD19"/>
<dbReference type="InterPro" id="IPR046528">
    <property type="entry name" value="DUF6593"/>
</dbReference>
<proteinExistence type="predicted"/>
<sequence length="300" mass="33601">MKCGGAILRAYSPEAKASGRLAHTPLAPSHICLIIVQFGDTCCLWIRAVSYPGRWSMVPPGDPADCWPRTSQGCPPVVTVKCHGAHSSRPSAWPLGLATSASLNDRARLLRPPLLAILLTPLHSFNMTSTDIVLRFSYPPSESNSDLRTFNIYRIYDGSTDQTELYKFYHPNTGLAIGVTTFHRKNTSTSKWETAGEIEWSSYTNATVHFGIDEVSMRELRKPKNNNSKSRRFKASGSEYKWKIGEEGNGLFCVDSRGKKVATWTEKDLTLRVEPRVEGILDRVVVTCLLNNWMKHQNAW</sequence>
<dbReference type="Pfam" id="PF20236">
    <property type="entry name" value="DUF6593"/>
    <property type="match status" value="1"/>
</dbReference>
<protein>
    <recommendedName>
        <fullName evidence="1">DUF6593 domain-containing protein</fullName>
    </recommendedName>
</protein>
<feature type="domain" description="DUF6593" evidence="1">
    <location>
        <begin position="162"/>
        <end position="290"/>
    </location>
</feature>